<gene>
    <name evidence="1" type="ORF">O3H35_06520</name>
</gene>
<name>A0A9E5A478_9EURY</name>
<organism evidence="1">
    <name type="scientific">Methanobacterium veterum</name>
    <dbReference type="NCBI Taxonomy" id="408577"/>
    <lineage>
        <taxon>Archaea</taxon>
        <taxon>Methanobacteriati</taxon>
        <taxon>Methanobacteriota</taxon>
        <taxon>Methanomada group</taxon>
        <taxon>Methanobacteria</taxon>
        <taxon>Methanobacteriales</taxon>
        <taxon>Methanobacteriaceae</taxon>
        <taxon>Methanobacterium</taxon>
    </lineage>
</organism>
<dbReference type="Proteomes" id="UP001074446">
    <property type="component" value="Unassembled WGS sequence"/>
</dbReference>
<protein>
    <submittedName>
        <fullName evidence="1">Uncharacterized protein</fullName>
    </submittedName>
</protein>
<dbReference type="AlphaFoldDB" id="A0A9E5A478"/>
<sequence length="64" mass="7225">MFQNNILGVKIIIYINSEIVKCKNCGNNYAIPKASRIRVLNSENLELEDETKCPFCGDSNFEAV</sequence>
<dbReference type="EMBL" id="JAPVES010000030">
    <property type="protein sequence ID" value="MCZ3372281.1"/>
    <property type="molecule type" value="Genomic_DNA"/>
</dbReference>
<dbReference type="RefSeq" id="WP_048192862.1">
    <property type="nucleotide sequence ID" value="NZ_JAPVES010000030.1"/>
</dbReference>
<reference evidence="1" key="1">
    <citation type="submission" date="2022-12" db="EMBL/GenBank/DDBJ databases">
        <title>Reclassification of two methanogenic archaea species isolated from the Kolyma lowland permafrost.</title>
        <authorList>
            <person name="Trubitsyn V.E."/>
            <person name="Rivkina E.M."/>
            <person name="Shcherbakova V.A."/>
        </authorList>
    </citation>
    <scope>NUCLEOTIDE SEQUENCE</scope>
    <source>
        <strain evidence="1">MK4</strain>
    </source>
</reference>
<comment type="caution">
    <text evidence="1">The sequence shown here is derived from an EMBL/GenBank/DDBJ whole genome shotgun (WGS) entry which is preliminary data.</text>
</comment>
<evidence type="ECO:0000313" key="1">
    <source>
        <dbReference type="EMBL" id="MCZ3372281.1"/>
    </source>
</evidence>
<proteinExistence type="predicted"/>
<accession>A0A9E5A478</accession>